<accession>A0ABV5E5I0</accession>
<dbReference type="Proteomes" id="UP001585080">
    <property type="component" value="Unassembled WGS sequence"/>
</dbReference>
<dbReference type="EMBL" id="JAYMRP010000003">
    <property type="protein sequence ID" value="MFB8772090.1"/>
    <property type="molecule type" value="Genomic_DNA"/>
</dbReference>
<organism evidence="1 2">
    <name type="scientific">Streptomyces broussonetiae</name>
    <dbReference type="NCBI Taxonomy" id="2686304"/>
    <lineage>
        <taxon>Bacteria</taxon>
        <taxon>Bacillati</taxon>
        <taxon>Actinomycetota</taxon>
        <taxon>Actinomycetes</taxon>
        <taxon>Kitasatosporales</taxon>
        <taxon>Streptomycetaceae</taxon>
        <taxon>Streptomyces</taxon>
    </lineage>
</organism>
<gene>
    <name evidence="1" type="ORF">VSS16_04995</name>
</gene>
<comment type="caution">
    <text evidence="1">The sequence shown here is derived from an EMBL/GenBank/DDBJ whole genome shotgun (WGS) entry which is preliminary data.</text>
</comment>
<reference evidence="1 2" key="1">
    <citation type="submission" date="2024-01" db="EMBL/GenBank/DDBJ databases">
        <title>Genome mining of biosynthetic gene clusters to explore secondary metabolites of Streptomyces sp.</title>
        <authorList>
            <person name="Baig A."/>
            <person name="Ajitkumar Shintre N."/>
            <person name="Kumar H."/>
            <person name="Anbarasu A."/>
            <person name="Ramaiah S."/>
        </authorList>
    </citation>
    <scope>NUCLEOTIDE SEQUENCE [LARGE SCALE GENOMIC DNA]</scope>
    <source>
        <strain evidence="1 2">A57</strain>
    </source>
</reference>
<protein>
    <submittedName>
        <fullName evidence="1">Uncharacterized protein</fullName>
    </submittedName>
</protein>
<evidence type="ECO:0000313" key="1">
    <source>
        <dbReference type="EMBL" id="MFB8772090.1"/>
    </source>
</evidence>
<proteinExistence type="predicted"/>
<evidence type="ECO:0000313" key="2">
    <source>
        <dbReference type="Proteomes" id="UP001585080"/>
    </source>
</evidence>
<dbReference type="RefSeq" id="WP_376731072.1">
    <property type="nucleotide sequence ID" value="NZ_JAYMRP010000003.1"/>
</dbReference>
<sequence>MPAPYELVAPPLAPVDHTEFTITMHRQYGESLPESDTLTATITPASGFNSTRSPLDVLNAVLAVLESAGWQLDSGASSHGFVLEPTTS</sequence>
<keyword evidence="2" id="KW-1185">Reference proteome</keyword>
<name>A0ABV5E5I0_9ACTN</name>